<dbReference type="AlphaFoldDB" id="K9VVI0"/>
<dbReference type="PATRIC" id="fig|1173022.3.peg.605"/>
<proteinExistence type="predicted"/>
<dbReference type="eggNOG" id="ENOG5033FDJ">
    <property type="taxonomic scope" value="Bacteria"/>
</dbReference>
<dbReference type="RefSeq" id="WP_015201641.1">
    <property type="nucleotide sequence ID" value="NC_019753.1"/>
</dbReference>
<gene>
    <name evidence="1" type="ORF">Cri9333_0557</name>
</gene>
<accession>K9VVI0</accession>
<organism evidence="1 2">
    <name type="scientific">Crinalium epipsammum PCC 9333</name>
    <dbReference type="NCBI Taxonomy" id="1173022"/>
    <lineage>
        <taxon>Bacteria</taxon>
        <taxon>Bacillati</taxon>
        <taxon>Cyanobacteriota</taxon>
        <taxon>Cyanophyceae</taxon>
        <taxon>Gomontiellales</taxon>
        <taxon>Gomontiellaceae</taxon>
        <taxon>Crinalium</taxon>
    </lineage>
</organism>
<name>K9VVI0_9CYAN</name>
<dbReference type="HOGENOM" id="CLU_1977831_0_0_3"/>
<dbReference type="Proteomes" id="UP000010472">
    <property type="component" value="Chromosome"/>
</dbReference>
<evidence type="ECO:0000313" key="1">
    <source>
        <dbReference type="EMBL" id="AFZ11507.1"/>
    </source>
</evidence>
<evidence type="ECO:0000313" key="2">
    <source>
        <dbReference type="Proteomes" id="UP000010472"/>
    </source>
</evidence>
<protein>
    <submittedName>
        <fullName evidence="1">Uncharacterized protein</fullName>
    </submittedName>
</protein>
<keyword evidence="2" id="KW-1185">Reference proteome</keyword>
<sequence>MVTSTIPFYRRQLKYASCVTDYPVAVFHYLSKVHHMIDALKKRQLEPSDFCRKWIKSIAPDERGYYKACVKAIAEATGLSERTIEGWGPDFKGRPDSVLVTLSKEDTINQIRVLVKVDNLPDYLKS</sequence>
<dbReference type="EMBL" id="CP003620">
    <property type="protein sequence ID" value="AFZ11507.1"/>
    <property type="molecule type" value="Genomic_DNA"/>
</dbReference>
<reference evidence="1 2" key="1">
    <citation type="submission" date="2012-06" db="EMBL/GenBank/DDBJ databases">
        <title>Finished chromosome of genome of Crinalium epipsammum PCC 9333.</title>
        <authorList>
            <consortium name="US DOE Joint Genome Institute"/>
            <person name="Gugger M."/>
            <person name="Coursin T."/>
            <person name="Rippka R."/>
            <person name="Tandeau De Marsac N."/>
            <person name="Huntemann M."/>
            <person name="Wei C.-L."/>
            <person name="Han J."/>
            <person name="Detter J.C."/>
            <person name="Han C."/>
            <person name="Tapia R."/>
            <person name="Davenport K."/>
            <person name="Daligault H."/>
            <person name="Erkkila T."/>
            <person name="Gu W."/>
            <person name="Munk A.C.C."/>
            <person name="Teshima H."/>
            <person name="Xu Y."/>
            <person name="Chain P."/>
            <person name="Chen A."/>
            <person name="Krypides N."/>
            <person name="Mavromatis K."/>
            <person name="Markowitz V."/>
            <person name="Szeto E."/>
            <person name="Ivanova N."/>
            <person name="Mikhailova N."/>
            <person name="Ovchinnikova G."/>
            <person name="Pagani I."/>
            <person name="Pati A."/>
            <person name="Goodwin L."/>
            <person name="Peters L."/>
            <person name="Pitluck S."/>
            <person name="Woyke T."/>
            <person name="Kerfeld C."/>
        </authorList>
    </citation>
    <scope>NUCLEOTIDE SEQUENCE [LARGE SCALE GENOMIC DNA]</scope>
    <source>
        <strain evidence="1 2">PCC 9333</strain>
    </source>
</reference>
<dbReference type="STRING" id="1173022.Cri9333_0557"/>
<dbReference type="KEGG" id="cep:Cri9333_0557"/>